<dbReference type="PANTHER" id="PTHR30266">
    <property type="entry name" value="MECHANOSENSITIVE CHANNEL MSCL"/>
    <property type="match status" value="1"/>
</dbReference>
<dbReference type="InterPro" id="IPR036019">
    <property type="entry name" value="MscL_channel"/>
</dbReference>
<evidence type="ECO:0000256" key="1">
    <source>
        <dbReference type="ARBA" id="ARBA00004141"/>
    </source>
</evidence>
<dbReference type="EMBL" id="NBIV01000133">
    <property type="protein sequence ID" value="PXF43224.1"/>
    <property type="molecule type" value="Genomic_DNA"/>
</dbReference>
<evidence type="ECO:0000256" key="2">
    <source>
        <dbReference type="ARBA" id="ARBA00022692"/>
    </source>
</evidence>
<comment type="caution">
    <text evidence="6">The sequence shown here is derived from an EMBL/GenBank/DDBJ whole genome shotgun (WGS) entry which is preliminary data.</text>
</comment>
<comment type="subcellular location">
    <subcellularLocation>
        <location evidence="1">Membrane</location>
        <topology evidence="1">Multi-pass membrane protein</topology>
    </subcellularLocation>
</comment>
<sequence length="192" mass="20969">MATEAAQRTEVDVESPPTAIAVARDTETVSSHSQEVVVGCWGEKAQYGTGKPMLAEFRDFMFGGNLIRIAVALVLALALEKLVNQFVASFVTPIIGIIGADSFEELTFTIRSSEFKYGLFLDALFSFIVICITLFFCLILPVQRYGGRCVPSWIIRKCPYCYTDMAAIATRCPSCGSDVEPLPIGKTMAKST</sequence>
<dbReference type="SUPFAM" id="SSF81330">
    <property type="entry name" value="Gated mechanosensitive channel"/>
    <property type="match status" value="1"/>
</dbReference>
<name>A0A2V3IMB9_9FLOR</name>
<keyword evidence="3 5" id="KW-1133">Transmembrane helix</keyword>
<protein>
    <submittedName>
        <fullName evidence="6">Large-conductance mechanosensitive channel</fullName>
    </submittedName>
</protein>
<dbReference type="InterPro" id="IPR037673">
    <property type="entry name" value="MSC/AndL"/>
</dbReference>
<reference evidence="6 7" key="1">
    <citation type="journal article" date="2018" name="Mol. Biol. Evol.">
        <title>Analysis of the draft genome of the red seaweed Gracilariopsis chorda provides insights into genome size evolution in Rhodophyta.</title>
        <authorList>
            <person name="Lee J."/>
            <person name="Yang E.C."/>
            <person name="Graf L."/>
            <person name="Yang J.H."/>
            <person name="Qiu H."/>
            <person name="Zel Zion U."/>
            <person name="Chan C.X."/>
            <person name="Stephens T.G."/>
            <person name="Weber A.P.M."/>
            <person name="Boo G.H."/>
            <person name="Boo S.M."/>
            <person name="Kim K.M."/>
            <person name="Shin Y."/>
            <person name="Jung M."/>
            <person name="Lee S.J."/>
            <person name="Yim H.S."/>
            <person name="Lee J.H."/>
            <person name="Bhattacharya D."/>
            <person name="Yoon H.S."/>
        </authorList>
    </citation>
    <scope>NUCLEOTIDE SEQUENCE [LARGE SCALE GENOMIC DNA]</scope>
    <source>
        <strain evidence="6 7">SKKU-2015</strain>
        <tissue evidence="6">Whole body</tissue>
    </source>
</reference>
<dbReference type="OrthoDB" id="567387at2759"/>
<gene>
    <name evidence="6" type="ORF">BWQ96_07053</name>
</gene>
<keyword evidence="7" id="KW-1185">Reference proteome</keyword>
<keyword evidence="2 5" id="KW-0812">Transmembrane</keyword>
<dbReference type="Pfam" id="PF01741">
    <property type="entry name" value="MscL"/>
    <property type="match status" value="1"/>
</dbReference>
<dbReference type="Proteomes" id="UP000247409">
    <property type="component" value="Unassembled WGS sequence"/>
</dbReference>
<keyword evidence="4 5" id="KW-0472">Membrane</keyword>
<evidence type="ECO:0000313" key="6">
    <source>
        <dbReference type="EMBL" id="PXF43224.1"/>
    </source>
</evidence>
<evidence type="ECO:0000256" key="5">
    <source>
        <dbReference type="SAM" id="Phobius"/>
    </source>
</evidence>
<feature type="transmembrane region" description="Helical" evidence="5">
    <location>
        <begin position="123"/>
        <end position="142"/>
    </location>
</feature>
<proteinExistence type="predicted"/>
<evidence type="ECO:0000313" key="7">
    <source>
        <dbReference type="Proteomes" id="UP000247409"/>
    </source>
</evidence>
<dbReference type="PANTHER" id="PTHR30266:SF2">
    <property type="entry name" value="LARGE-CONDUCTANCE MECHANOSENSITIVE CHANNEL"/>
    <property type="match status" value="1"/>
</dbReference>
<dbReference type="Gene3D" id="1.10.1200.120">
    <property type="entry name" value="Large-conductance mechanosensitive channel, MscL, domain 1"/>
    <property type="match status" value="1"/>
</dbReference>
<organism evidence="6 7">
    <name type="scientific">Gracilariopsis chorda</name>
    <dbReference type="NCBI Taxonomy" id="448386"/>
    <lineage>
        <taxon>Eukaryota</taxon>
        <taxon>Rhodophyta</taxon>
        <taxon>Florideophyceae</taxon>
        <taxon>Rhodymeniophycidae</taxon>
        <taxon>Gracilariales</taxon>
        <taxon>Gracilariaceae</taxon>
        <taxon>Gracilariopsis</taxon>
    </lineage>
</organism>
<evidence type="ECO:0000256" key="4">
    <source>
        <dbReference type="ARBA" id="ARBA00023136"/>
    </source>
</evidence>
<evidence type="ECO:0000256" key="3">
    <source>
        <dbReference type="ARBA" id="ARBA00022989"/>
    </source>
</evidence>
<dbReference type="GO" id="GO:0016020">
    <property type="term" value="C:membrane"/>
    <property type="evidence" value="ECO:0007669"/>
    <property type="project" value="UniProtKB-SubCell"/>
</dbReference>
<feature type="transmembrane region" description="Helical" evidence="5">
    <location>
        <begin position="86"/>
        <end position="103"/>
    </location>
</feature>
<feature type="transmembrane region" description="Helical" evidence="5">
    <location>
        <begin position="60"/>
        <end position="79"/>
    </location>
</feature>
<dbReference type="GO" id="GO:0008381">
    <property type="term" value="F:mechanosensitive monoatomic ion channel activity"/>
    <property type="evidence" value="ECO:0007669"/>
    <property type="project" value="TreeGrafter"/>
</dbReference>
<accession>A0A2V3IMB9</accession>
<dbReference type="AlphaFoldDB" id="A0A2V3IMB9"/>